<evidence type="ECO:0008006" key="3">
    <source>
        <dbReference type="Google" id="ProtNLM"/>
    </source>
</evidence>
<gene>
    <name evidence="1" type="ORF">HGA02_10930</name>
</gene>
<dbReference type="EMBL" id="JAAXOY010000255">
    <property type="protein sequence ID" value="NKY40026.1"/>
    <property type="molecule type" value="Genomic_DNA"/>
</dbReference>
<evidence type="ECO:0000313" key="2">
    <source>
        <dbReference type="Proteomes" id="UP000777774"/>
    </source>
</evidence>
<sequence length="363" mass="40967">MQSDEAVPPAVWSLLSEPRMRPYIDAAGGDRAGAVALYEWSTRTASSAFEIVGHLEVLLRNALDRQLAHHAREHENGIPWFLLPTPGGDHVADQVDAVRARLRPLRQENRHQIVAHLSFGFWTGLLGSKYEDLWRAALRHAFPHGNGQRKQISVAVERIRKFRNRLAHHDSMINVDLPFELRQITELAGWISPDAATWIQARSRAMEDYRERPSPVSDTVVVPARTAWALYESHRAYVCEAGRTFRPVERMAFYADREIKPDIPRVVERRDNVDWTEESAARLAGSSDRTDRRIGALIAAARAAGWTEGRYQVFLLTRPGDPAHRALPSPLPHREAGRGSGFVRRQKYVALHGLEIATSTADL</sequence>
<keyword evidence="2" id="KW-1185">Reference proteome</keyword>
<dbReference type="RefSeq" id="WP_168679032.1">
    <property type="nucleotide sequence ID" value="NZ_JAAXOY010000255.1"/>
</dbReference>
<evidence type="ECO:0000313" key="1">
    <source>
        <dbReference type="EMBL" id="NKY40026.1"/>
    </source>
</evidence>
<comment type="caution">
    <text evidence="1">The sequence shown here is derived from an EMBL/GenBank/DDBJ whole genome shotgun (WGS) entry which is preliminary data.</text>
</comment>
<dbReference type="Proteomes" id="UP000777774">
    <property type="component" value="Unassembled WGS sequence"/>
</dbReference>
<organism evidence="1 2">
    <name type="scientific">Cellulomonas septica</name>
    <dbReference type="NCBI Taxonomy" id="285080"/>
    <lineage>
        <taxon>Bacteria</taxon>
        <taxon>Bacillati</taxon>
        <taxon>Actinomycetota</taxon>
        <taxon>Actinomycetes</taxon>
        <taxon>Micrococcales</taxon>
        <taxon>Cellulomonadaceae</taxon>
        <taxon>Cellulomonas</taxon>
    </lineage>
</organism>
<name>A0ABX1K3D0_9CELL</name>
<protein>
    <recommendedName>
        <fullName evidence="3">Abi-like protein</fullName>
    </recommendedName>
</protein>
<proteinExistence type="predicted"/>
<accession>A0ABX1K3D0</accession>
<reference evidence="1 2" key="1">
    <citation type="submission" date="2020-04" db="EMBL/GenBank/DDBJ databases">
        <title>MicrobeNet Type strains.</title>
        <authorList>
            <person name="Nicholson A.C."/>
        </authorList>
    </citation>
    <scope>NUCLEOTIDE SEQUENCE [LARGE SCALE GENOMIC DNA]</scope>
    <source>
        <strain evidence="1 2">ATCC BAA-787</strain>
    </source>
</reference>